<dbReference type="Gene3D" id="1.20.120.740">
    <property type="entry name" value="YgfB uncharacterised protein family UPF0149, PF03695"/>
    <property type="match status" value="1"/>
</dbReference>
<reference evidence="2 3" key="1">
    <citation type="submission" date="2018-02" db="EMBL/GenBank/DDBJ databases">
        <title>Insights into the biology of acidophilic members of the Acidiferrobacteraceae family derived from comparative genomic analyses.</title>
        <authorList>
            <person name="Issotta F."/>
            <person name="Thyssen C."/>
            <person name="Mena C."/>
            <person name="Moya A."/>
            <person name="Bellenberg S."/>
            <person name="Sproer C."/>
            <person name="Covarrubias P.C."/>
            <person name="Sand W."/>
            <person name="Quatrini R."/>
            <person name="Vera M."/>
        </authorList>
    </citation>
    <scope>NUCLEOTIDE SEQUENCE [LARGE SCALE GENOMIC DNA]</scope>
    <source>
        <strain evidence="3">m-1</strain>
    </source>
</reference>
<dbReference type="InterPro" id="IPR036255">
    <property type="entry name" value="YgfB-like_sf"/>
</dbReference>
<name>A0A368HKD3_9GAMM</name>
<gene>
    <name evidence="2" type="ORF">C4900_01435</name>
</gene>
<evidence type="ECO:0000313" key="3">
    <source>
        <dbReference type="Proteomes" id="UP000253250"/>
    </source>
</evidence>
<dbReference type="AlphaFoldDB" id="A0A368HKD3"/>
<dbReference type="SUPFAM" id="SSF101327">
    <property type="entry name" value="YgfB-like"/>
    <property type="match status" value="1"/>
</dbReference>
<sequence length="166" mass="17948">MQDDLTYDAWTMMLTQADVALAASEAHGVVVGLICAGRVDDDTAIAALGANEADPDLRDGLETARRRIADDLAEGGLGLEPLLPDDERPAVQRSRALIEWCRGFVAGFYFHDRDTKTSDHPEIVAEALNDIGELAEASGTVGESDLSELVEYLRVAVQLIYDETAE</sequence>
<keyword evidence="3" id="KW-1185">Reference proteome</keyword>
<dbReference type="GO" id="GO:0005829">
    <property type="term" value="C:cytosol"/>
    <property type="evidence" value="ECO:0007669"/>
    <property type="project" value="TreeGrafter"/>
</dbReference>
<accession>A0A368HKD3</accession>
<comment type="caution">
    <text evidence="2">The sequence shown here is derived from an EMBL/GenBank/DDBJ whole genome shotgun (WGS) entry which is preliminary data.</text>
</comment>
<proteinExistence type="inferred from homology"/>
<dbReference type="RefSeq" id="WP_114282171.1">
    <property type="nucleotide sequence ID" value="NZ_PSYR01000001.1"/>
</dbReference>
<dbReference type="PANTHER" id="PTHR37528">
    <property type="entry name" value="UPF0149 PROTEIN YGFB"/>
    <property type="match status" value="1"/>
</dbReference>
<evidence type="ECO:0008006" key="4">
    <source>
        <dbReference type="Google" id="ProtNLM"/>
    </source>
</evidence>
<dbReference type="Proteomes" id="UP000253250">
    <property type="component" value="Unassembled WGS sequence"/>
</dbReference>
<comment type="similarity">
    <text evidence="1">Belongs to the UPF0149 family.</text>
</comment>
<dbReference type="Pfam" id="PF03695">
    <property type="entry name" value="UPF0149"/>
    <property type="match status" value="1"/>
</dbReference>
<protein>
    <recommendedName>
        <fullName evidence="4">YecA family protein</fullName>
    </recommendedName>
</protein>
<evidence type="ECO:0000313" key="2">
    <source>
        <dbReference type="EMBL" id="RCN58485.1"/>
    </source>
</evidence>
<dbReference type="OrthoDB" id="9783391at2"/>
<evidence type="ECO:0000256" key="1">
    <source>
        <dbReference type="ARBA" id="ARBA00038308"/>
    </source>
</evidence>
<organism evidence="2 3">
    <name type="scientific">Acidiferrobacter thiooxydans</name>
    <dbReference type="NCBI Taxonomy" id="163359"/>
    <lineage>
        <taxon>Bacteria</taxon>
        <taxon>Pseudomonadati</taxon>
        <taxon>Pseudomonadota</taxon>
        <taxon>Gammaproteobacteria</taxon>
        <taxon>Acidiferrobacterales</taxon>
        <taxon>Acidiferrobacteraceae</taxon>
        <taxon>Acidiferrobacter</taxon>
    </lineage>
</organism>
<dbReference type="EMBL" id="PSYR01000001">
    <property type="protein sequence ID" value="RCN58485.1"/>
    <property type="molecule type" value="Genomic_DNA"/>
</dbReference>
<dbReference type="PANTHER" id="PTHR37528:SF1">
    <property type="entry name" value="UPF0149 PROTEIN YGFB"/>
    <property type="match status" value="1"/>
</dbReference>
<dbReference type="InterPro" id="IPR011978">
    <property type="entry name" value="YgfB-like"/>
</dbReference>